<feature type="domain" description="Bro-N" evidence="1">
    <location>
        <begin position="18"/>
        <end position="114"/>
    </location>
</feature>
<gene>
    <name evidence="3" type="ORF">ACFPET_02700</name>
</gene>
<dbReference type="EMBL" id="JBHSDK010000002">
    <property type="protein sequence ID" value="MFC4334103.1"/>
    <property type="molecule type" value="Genomic_DNA"/>
</dbReference>
<evidence type="ECO:0000313" key="4">
    <source>
        <dbReference type="Proteomes" id="UP001595823"/>
    </source>
</evidence>
<accession>A0ABV8TUH8</accession>
<keyword evidence="4" id="KW-1185">Reference proteome</keyword>
<comment type="caution">
    <text evidence="3">The sequence shown here is derived from an EMBL/GenBank/DDBJ whole genome shotgun (WGS) entry which is preliminary data.</text>
</comment>
<dbReference type="InterPro" id="IPR005039">
    <property type="entry name" value="Ant_C"/>
</dbReference>
<sequence>MDETQAAGIARYNPFDELRRVDRNGEDFWSARDLQAAAGYSSWQKFTDAIDRAAASLANMGVSPGGHIRYRRRERKQTVGFGTRTTQFEDVELTRTGAYAVFMNGDPRKAEVAMAQGYFNIMTQTAEKLSRKLPDTFAEALRELADEHEQRLVAESRARELEPKAIAYDKWLSTDGLARFRDAVRMLKEVYGPQVKEALVKAHLRKWGLVEQYGNAATAKALNAGWMHNRAGTKTSGSAWVQGLFTKKGLEYLCKKYSGAGDARSGFVPDGATDLVFSHRKENA</sequence>
<evidence type="ECO:0000259" key="2">
    <source>
        <dbReference type="Pfam" id="PF03374"/>
    </source>
</evidence>
<dbReference type="Pfam" id="PF02498">
    <property type="entry name" value="Bro-N"/>
    <property type="match status" value="1"/>
</dbReference>
<reference evidence="4" key="1">
    <citation type="journal article" date="2019" name="Int. J. Syst. Evol. Microbiol.">
        <title>The Global Catalogue of Microorganisms (GCM) 10K type strain sequencing project: providing services to taxonomists for standard genome sequencing and annotation.</title>
        <authorList>
            <consortium name="The Broad Institute Genomics Platform"/>
            <consortium name="The Broad Institute Genome Sequencing Center for Infectious Disease"/>
            <person name="Wu L."/>
            <person name="Ma J."/>
        </authorList>
    </citation>
    <scope>NUCLEOTIDE SEQUENCE [LARGE SCALE GENOMIC DNA]</scope>
    <source>
        <strain evidence="4">IBRC-M 10908</strain>
    </source>
</reference>
<dbReference type="RefSeq" id="WP_380617836.1">
    <property type="nucleotide sequence ID" value="NZ_JBHSDK010000002.1"/>
</dbReference>
<dbReference type="InterPro" id="IPR003497">
    <property type="entry name" value="BRO_N_domain"/>
</dbReference>
<feature type="domain" description="Antirepressor protein C-terminal" evidence="2">
    <location>
        <begin position="156"/>
        <end position="257"/>
    </location>
</feature>
<protein>
    <submittedName>
        <fullName evidence="3">Phage antirepressor KilAC domain-containing protein</fullName>
    </submittedName>
</protein>
<proteinExistence type="predicted"/>
<name>A0ABV8TUH8_9ACTN</name>
<dbReference type="Proteomes" id="UP001595823">
    <property type="component" value="Unassembled WGS sequence"/>
</dbReference>
<dbReference type="Pfam" id="PF03374">
    <property type="entry name" value="ANT"/>
    <property type="match status" value="1"/>
</dbReference>
<evidence type="ECO:0000313" key="3">
    <source>
        <dbReference type="EMBL" id="MFC4334103.1"/>
    </source>
</evidence>
<evidence type="ECO:0000259" key="1">
    <source>
        <dbReference type="Pfam" id="PF02498"/>
    </source>
</evidence>
<organism evidence="3 4">
    <name type="scientific">Salininema proteolyticum</name>
    <dbReference type="NCBI Taxonomy" id="1607685"/>
    <lineage>
        <taxon>Bacteria</taxon>
        <taxon>Bacillati</taxon>
        <taxon>Actinomycetota</taxon>
        <taxon>Actinomycetes</taxon>
        <taxon>Glycomycetales</taxon>
        <taxon>Glycomycetaceae</taxon>
        <taxon>Salininema</taxon>
    </lineage>
</organism>